<dbReference type="Proteomes" id="UP001589865">
    <property type="component" value="Unassembled WGS sequence"/>
</dbReference>
<evidence type="ECO:0000259" key="2">
    <source>
        <dbReference type="Pfam" id="PF04909"/>
    </source>
</evidence>
<accession>A0ABV6JMB3</accession>
<dbReference type="InterPro" id="IPR006680">
    <property type="entry name" value="Amidohydro-rel"/>
</dbReference>
<dbReference type="PANTHER" id="PTHR43569:SF1">
    <property type="entry name" value="BLL3371 PROTEIN"/>
    <property type="match status" value="1"/>
</dbReference>
<feature type="domain" description="Amidohydrolase-related" evidence="2">
    <location>
        <begin position="22"/>
        <end position="327"/>
    </location>
</feature>
<evidence type="ECO:0000313" key="4">
    <source>
        <dbReference type="Proteomes" id="UP001589865"/>
    </source>
</evidence>
<dbReference type="Pfam" id="PF04909">
    <property type="entry name" value="Amidohydro_2"/>
    <property type="match status" value="1"/>
</dbReference>
<organism evidence="3 4">
    <name type="scientific">Roseomonas elaeocarpi</name>
    <dbReference type="NCBI Taxonomy" id="907779"/>
    <lineage>
        <taxon>Bacteria</taxon>
        <taxon>Pseudomonadati</taxon>
        <taxon>Pseudomonadota</taxon>
        <taxon>Alphaproteobacteria</taxon>
        <taxon>Acetobacterales</taxon>
        <taxon>Roseomonadaceae</taxon>
        <taxon>Roseomonas</taxon>
    </lineage>
</organism>
<dbReference type="InterPro" id="IPR052350">
    <property type="entry name" value="Metallo-dep_Lactonases"/>
</dbReference>
<comment type="similarity">
    <text evidence="1">Belongs to the metallo-dependent hydrolases superfamily.</text>
</comment>
<sequence length="327" mass="36311">MTLTMQDAATAEAVLEPDLPIIDPHHHLWDGPQPRYLFDDLLADLDSGHAVEATVFVNCWAMLKADGPEEMRPIGEVEFANGIAAMSASGKYGPTKVCAGIVGDADLRLGAAVERVLERQERAGGGRFRGIRHILAHDPQVKLLSPPGVMATAGFREGFARLQALGYTFDAWMYHPQLPELVDLMEAFPEAKVVLNHVGGRINVGTYAQDQDAVRAAWLRDLTTLSRYPNLHVKLGGLGMPFYRLGFDRTTRDAPSAELAEAWRPLLEPCIELFGTRRCMFESNFPVDKDSCSYRNLWNAFKRIAGSSSATEKSDLFSETARRFYRL</sequence>
<evidence type="ECO:0000256" key="1">
    <source>
        <dbReference type="ARBA" id="ARBA00038310"/>
    </source>
</evidence>
<dbReference type="PANTHER" id="PTHR43569">
    <property type="entry name" value="AMIDOHYDROLASE"/>
    <property type="match status" value="1"/>
</dbReference>
<dbReference type="EMBL" id="JBHLUN010000001">
    <property type="protein sequence ID" value="MFC0406851.1"/>
    <property type="molecule type" value="Genomic_DNA"/>
</dbReference>
<dbReference type="SUPFAM" id="SSF51556">
    <property type="entry name" value="Metallo-dependent hydrolases"/>
    <property type="match status" value="1"/>
</dbReference>
<dbReference type="InterPro" id="IPR032466">
    <property type="entry name" value="Metal_Hydrolase"/>
</dbReference>
<name>A0ABV6JMB3_9PROT</name>
<comment type="caution">
    <text evidence="3">The sequence shown here is derived from an EMBL/GenBank/DDBJ whole genome shotgun (WGS) entry which is preliminary data.</text>
</comment>
<protein>
    <submittedName>
        <fullName evidence="3">Amidohydrolase family protein</fullName>
    </submittedName>
</protein>
<evidence type="ECO:0000313" key="3">
    <source>
        <dbReference type="EMBL" id="MFC0406851.1"/>
    </source>
</evidence>
<proteinExistence type="inferred from homology"/>
<dbReference type="RefSeq" id="WP_377042537.1">
    <property type="nucleotide sequence ID" value="NZ_JBHLUN010000001.1"/>
</dbReference>
<keyword evidence="4" id="KW-1185">Reference proteome</keyword>
<dbReference type="Gene3D" id="3.20.20.140">
    <property type="entry name" value="Metal-dependent hydrolases"/>
    <property type="match status" value="1"/>
</dbReference>
<reference evidence="3 4" key="1">
    <citation type="submission" date="2024-09" db="EMBL/GenBank/DDBJ databases">
        <authorList>
            <person name="Sun Q."/>
            <person name="Mori K."/>
        </authorList>
    </citation>
    <scope>NUCLEOTIDE SEQUENCE [LARGE SCALE GENOMIC DNA]</scope>
    <source>
        <strain evidence="3 4">TBRC 5777</strain>
    </source>
</reference>
<gene>
    <name evidence="3" type="ORF">ACFFGY_01235</name>
</gene>